<dbReference type="PROSITE" id="PS50879">
    <property type="entry name" value="RNASE_H_1"/>
    <property type="match status" value="1"/>
</dbReference>
<dbReference type="Proteomes" id="UP000781932">
    <property type="component" value="Unassembled WGS sequence"/>
</dbReference>
<comment type="catalytic activity">
    <reaction evidence="1">
        <text>Endonucleolytic cleavage to 5'-phosphomonoester.</text>
        <dbReference type="EC" id="3.1.26.4"/>
    </reaction>
</comment>
<evidence type="ECO:0000259" key="8">
    <source>
        <dbReference type="PROSITE" id="PS50879"/>
    </source>
</evidence>
<evidence type="ECO:0000256" key="3">
    <source>
        <dbReference type="ARBA" id="ARBA00012180"/>
    </source>
</evidence>
<protein>
    <recommendedName>
        <fullName evidence="3">ribonuclease H</fullName>
        <ecNumber evidence="3">3.1.26.4</ecNumber>
    </recommendedName>
</protein>
<accession>A0A9P6LF95</accession>
<dbReference type="InterPro" id="IPR002156">
    <property type="entry name" value="RNaseH_domain"/>
</dbReference>
<dbReference type="InterPro" id="IPR036397">
    <property type="entry name" value="RNaseH_sf"/>
</dbReference>
<reference evidence="9" key="1">
    <citation type="submission" date="2020-03" db="EMBL/GenBank/DDBJ databases">
        <authorList>
            <person name="He L."/>
        </authorList>
    </citation>
    <scope>NUCLEOTIDE SEQUENCE</scope>
    <source>
        <strain evidence="9">CkLH20</strain>
    </source>
</reference>
<keyword evidence="5" id="KW-0479">Metal-binding</keyword>
<keyword evidence="4" id="KW-0540">Nuclease</keyword>
<name>A0A9P6LF95_9PEZI</name>
<organism evidence="9 10">
    <name type="scientific">Colletotrichum karsti</name>
    <dbReference type="NCBI Taxonomy" id="1095194"/>
    <lineage>
        <taxon>Eukaryota</taxon>
        <taxon>Fungi</taxon>
        <taxon>Dikarya</taxon>
        <taxon>Ascomycota</taxon>
        <taxon>Pezizomycotina</taxon>
        <taxon>Sordariomycetes</taxon>
        <taxon>Hypocreomycetidae</taxon>
        <taxon>Glomerellales</taxon>
        <taxon>Glomerellaceae</taxon>
        <taxon>Colletotrichum</taxon>
        <taxon>Colletotrichum boninense species complex</taxon>
    </lineage>
</organism>
<dbReference type="EMBL" id="JAATWM020000046">
    <property type="protein sequence ID" value="KAF9871258.1"/>
    <property type="molecule type" value="Genomic_DNA"/>
</dbReference>
<dbReference type="RefSeq" id="XP_038740719.1">
    <property type="nucleotide sequence ID" value="XM_038893893.1"/>
</dbReference>
<dbReference type="GO" id="GO:0004523">
    <property type="term" value="F:RNA-DNA hybrid ribonuclease activity"/>
    <property type="evidence" value="ECO:0007669"/>
    <property type="project" value="UniProtKB-EC"/>
</dbReference>
<dbReference type="PANTHER" id="PTHR10642">
    <property type="entry name" value="RIBONUCLEASE H1"/>
    <property type="match status" value="1"/>
</dbReference>
<dbReference type="Pfam" id="PF00075">
    <property type="entry name" value="RNase_H"/>
    <property type="match status" value="1"/>
</dbReference>
<dbReference type="GO" id="GO:0043137">
    <property type="term" value="P:DNA replication, removal of RNA primer"/>
    <property type="evidence" value="ECO:0007669"/>
    <property type="project" value="TreeGrafter"/>
</dbReference>
<proteinExistence type="inferred from homology"/>
<dbReference type="InterPro" id="IPR012337">
    <property type="entry name" value="RNaseH-like_sf"/>
</dbReference>
<dbReference type="GO" id="GO:0003676">
    <property type="term" value="F:nucleic acid binding"/>
    <property type="evidence" value="ECO:0007669"/>
    <property type="project" value="InterPro"/>
</dbReference>
<dbReference type="EC" id="3.1.26.4" evidence="3"/>
<evidence type="ECO:0000256" key="5">
    <source>
        <dbReference type="ARBA" id="ARBA00022723"/>
    </source>
</evidence>
<dbReference type="OrthoDB" id="407198at2759"/>
<keyword evidence="7" id="KW-0378">Hydrolase</keyword>
<evidence type="ECO:0000256" key="1">
    <source>
        <dbReference type="ARBA" id="ARBA00000077"/>
    </source>
</evidence>
<dbReference type="AlphaFoldDB" id="A0A9P6LF95"/>
<reference evidence="9" key="2">
    <citation type="submission" date="2020-11" db="EMBL/GenBank/DDBJ databases">
        <title>Whole genome sequencing of Colletotrichum sp.</title>
        <authorList>
            <person name="Li H."/>
        </authorList>
    </citation>
    <scope>NUCLEOTIDE SEQUENCE</scope>
    <source>
        <strain evidence="9">CkLH20</strain>
    </source>
</reference>
<keyword evidence="6" id="KW-0255">Endonuclease</keyword>
<dbReference type="Gene3D" id="3.30.420.10">
    <property type="entry name" value="Ribonuclease H-like superfamily/Ribonuclease H"/>
    <property type="match status" value="1"/>
</dbReference>
<dbReference type="InterPro" id="IPR050092">
    <property type="entry name" value="RNase_H"/>
</dbReference>
<gene>
    <name evidence="9" type="ORF">CkaCkLH20_11179</name>
</gene>
<dbReference type="GeneID" id="62166967"/>
<keyword evidence="10" id="KW-1185">Reference proteome</keyword>
<evidence type="ECO:0000256" key="6">
    <source>
        <dbReference type="ARBA" id="ARBA00022759"/>
    </source>
</evidence>
<evidence type="ECO:0000256" key="7">
    <source>
        <dbReference type="ARBA" id="ARBA00022801"/>
    </source>
</evidence>
<evidence type="ECO:0000313" key="9">
    <source>
        <dbReference type="EMBL" id="KAF9871258.1"/>
    </source>
</evidence>
<dbReference type="GO" id="GO:0046872">
    <property type="term" value="F:metal ion binding"/>
    <property type="evidence" value="ECO:0007669"/>
    <property type="project" value="UniProtKB-KW"/>
</dbReference>
<evidence type="ECO:0000256" key="2">
    <source>
        <dbReference type="ARBA" id="ARBA00005300"/>
    </source>
</evidence>
<dbReference type="SUPFAM" id="SSF53098">
    <property type="entry name" value="Ribonuclease H-like"/>
    <property type="match status" value="1"/>
</dbReference>
<comment type="caution">
    <text evidence="9">The sequence shown here is derived from an EMBL/GenBank/DDBJ whole genome shotgun (WGS) entry which is preliminary data.</text>
</comment>
<dbReference type="PANTHER" id="PTHR10642:SF26">
    <property type="entry name" value="RIBONUCLEASE H1"/>
    <property type="match status" value="1"/>
</dbReference>
<evidence type="ECO:0000256" key="4">
    <source>
        <dbReference type="ARBA" id="ARBA00022722"/>
    </source>
</evidence>
<comment type="similarity">
    <text evidence="2">Belongs to the RNase H family.</text>
</comment>
<dbReference type="CDD" id="cd13934">
    <property type="entry name" value="RNase_H_Dikarya_like"/>
    <property type="match status" value="1"/>
</dbReference>
<evidence type="ECO:0000313" key="10">
    <source>
        <dbReference type="Proteomes" id="UP000781932"/>
    </source>
</evidence>
<sequence>MSAAAAAPIPLPFRWERLPNGHWITVCADHKRNVCRDCRRDWSHDLGFDDYLSDDEEEEGGGLFGRDPVDRKPRNVSYSDLVRSKWGTRKIAARPRPVPAGGLPVIRDAIRGIPFAHAGVYPWRPGKAKPREEGLRPQDLYPPAPAAAAAAGVEERRAGFRSWHRPREMLIYTDGACSDNGKPHARGGCGFVFNGTADGRVSFRLEEVGPDGNKRPQTSNRAELRATIAALTFRKWCFDGVESIVVATDSVYVAEGATDWVEKWRWRDWSDRKGRPTKNRDLWLLLLQAMDDLRRDQRVIVKFWKIPRAWNKEADKAAKDAVALKPVAKYMDITSVGS</sequence>
<feature type="domain" description="RNase H type-1" evidence="8">
    <location>
        <begin position="165"/>
        <end position="323"/>
    </location>
</feature>